<evidence type="ECO:0000313" key="2">
    <source>
        <dbReference type="EMBL" id="TCN90133.1"/>
    </source>
</evidence>
<protein>
    <recommendedName>
        <fullName evidence="1">GIY-YIG domain-containing protein</fullName>
    </recommendedName>
</protein>
<evidence type="ECO:0000259" key="1">
    <source>
        <dbReference type="PROSITE" id="PS50164"/>
    </source>
</evidence>
<name>A0A4R2FMJ6_9GAMM</name>
<dbReference type="EMBL" id="SLWF01000002">
    <property type="protein sequence ID" value="TCN90133.1"/>
    <property type="molecule type" value="Genomic_DNA"/>
</dbReference>
<organism evidence="2 3">
    <name type="scientific">Shewanella fodinae</name>
    <dbReference type="NCBI Taxonomy" id="552357"/>
    <lineage>
        <taxon>Bacteria</taxon>
        <taxon>Pseudomonadati</taxon>
        <taxon>Pseudomonadota</taxon>
        <taxon>Gammaproteobacteria</taxon>
        <taxon>Alteromonadales</taxon>
        <taxon>Shewanellaceae</taxon>
        <taxon>Shewanella</taxon>
    </lineage>
</organism>
<gene>
    <name evidence="2" type="ORF">EDC91_10242</name>
</gene>
<dbReference type="OrthoDB" id="67448at2"/>
<dbReference type="AlphaFoldDB" id="A0A4R2FMJ6"/>
<comment type="caution">
    <text evidence="2">The sequence shown here is derived from an EMBL/GenBank/DDBJ whole genome shotgun (WGS) entry which is preliminary data.</text>
</comment>
<proteinExistence type="predicted"/>
<dbReference type="Proteomes" id="UP000294832">
    <property type="component" value="Unassembled WGS sequence"/>
</dbReference>
<keyword evidence="3" id="KW-1185">Reference proteome</keyword>
<sequence>MAQNPFYVYALKDPRQKPAKPFYIGKGTGNRAWEHQNEISDSEKSGVIQEIHDAGFKVLHTVISDNLTEEQALKIEAELISAFGIRSQGGLLTNRVRPNPDNISKKVKVNIPEGCYEKAQMGLDFIKSAVMELAKANPSGIKNSDAAKYLGLQSDYGGGSKDYLSYSILGILMKEGRMVRNEKKKHVAKSE</sequence>
<feature type="domain" description="GIY-YIG" evidence="1">
    <location>
        <begin position="4"/>
        <end position="91"/>
    </location>
</feature>
<dbReference type="PROSITE" id="PS50164">
    <property type="entry name" value="GIY_YIG"/>
    <property type="match status" value="1"/>
</dbReference>
<evidence type="ECO:0000313" key="3">
    <source>
        <dbReference type="Proteomes" id="UP000294832"/>
    </source>
</evidence>
<dbReference type="InterPro" id="IPR000305">
    <property type="entry name" value="GIY-YIG_endonuc"/>
</dbReference>
<dbReference type="Pfam" id="PF22945">
    <property type="entry name" value="LEM-3_GIY-YIG"/>
    <property type="match status" value="1"/>
</dbReference>
<reference evidence="2 3" key="1">
    <citation type="submission" date="2019-03" db="EMBL/GenBank/DDBJ databases">
        <title>Freshwater and sediment microbial communities from various areas in North America, analyzing microbe dynamics in response to fracking.</title>
        <authorList>
            <person name="Lamendella R."/>
        </authorList>
    </citation>
    <scope>NUCLEOTIDE SEQUENCE [LARGE SCALE GENOMIC DNA]</scope>
    <source>
        <strain evidence="2 3">74A</strain>
    </source>
</reference>
<dbReference type="RefSeq" id="WP_133037566.1">
    <property type="nucleotide sequence ID" value="NZ_SLWF01000002.1"/>
</dbReference>
<accession>A0A4R2FMJ6</accession>
<dbReference type="CDD" id="cd10440">
    <property type="entry name" value="GIY-YIG_COG3680"/>
    <property type="match status" value="1"/>
</dbReference>